<accession>A0A438HKP5</accession>
<gene>
    <name evidence="1" type="ORF">CK203_037702</name>
</gene>
<dbReference type="EMBL" id="QGNW01000208">
    <property type="protein sequence ID" value="RVW84997.1"/>
    <property type="molecule type" value="Genomic_DNA"/>
</dbReference>
<organism evidence="1 2">
    <name type="scientific">Vitis vinifera</name>
    <name type="common">Grape</name>
    <dbReference type="NCBI Taxonomy" id="29760"/>
    <lineage>
        <taxon>Eukaryota</taxon>
        <taxon>Viridiplantae</taxon>
        <taxon>Streptophyta</taxon>
        <taxon>Embryophyta</taxon>
        <taxon>Tracheophyta</taxon>
        <taxon>Spermatophyta</taxon>
        <taxon>Magnoliopsida</taxon>
        <taxon>eudicotyledons</taxon>
        <taxon>Gunneridae</taxon>
        <taxon>Pentapetalae</taxon>
        <taxon>rosids</taxon>
        <taxon>Vitales</taxon>
        <taxon>Vitaceae</taxon>
        <taxon>Viteae</taxon>
        <taxon>Vitis</taxon>
    </lineage>
</organism>
<dbReference type="AlphaFoldDB" id="A0A438HKP5"/>
<reference evidence="1 2" key="1">
    <citation type="journal article" date="2018" name="PLoS Genet.">
        <title>Population sequencing reveals clonal diversity and ancestral inbreeding in the grapevine cultivar Chardonnay.</title>
        <authorList>
            <person name="Roach M.J."/>
            <person name="Johnson D.L."/>
            <person name="Bohlmann J."/>
            <person name="van Vuuren H.J."/>
            <person name="Jones S.J."/>
            <person name="Pretorius I.S."/>
            <person name="Schmidt S.A."/>
            <person name="Borneman A.R."/>
        </authorList>
    </citation>
    <scope>NUCLEOTIDE SEQUENCE [LARGE SCALE GENOMIC DNA]</scope>
    <source>
        <strain evidence="2">cv. Chardonnay</strain>
        <tissue evidence="1">Leaf</tissue>
    </source>
</reference>
<sequence>MNFGWRWVGWIKWCISLARFSVIVNGTPTGFFQSSRGLQQGEPLPPYLFVVAIKALSCLLRRATDGGYILRVKVKGKMTKGKRCLISCSGLKVNLEKSELIPTGRVERVEELVSKLGCKEGKLPSTYLGLPLDAPFRSVAVWDRVKERTIKLRLEKIQREFLCGGGRLEKKFHPVKWSTMCLGKSTPRKEQNTFLCSLSFVMGNGRVKFWMDKWYRDEPWCVSFPSLYAIAISKEEWVEDL</sequence>
<protein>
    <recommendedName>
        <fullName evidence="3">Reverse transcriptase domain-containing protein</fullName>
    </recommendedName>
</protein>
<dbReference type="PANTHER" id="PTHR33116:SF78">
    <property type="entry name" value="OS12G0587133 PROTEIN"/>
    <property type="match status" value="1"/>
</dbReference>
<comment type="caution">
    <text evidence="1">The sequence shown here is derived from an EMBL/GenBank/DDBJ whole genome shotgun (WGS) entry which is preliminary data.</text>
</comment>
<evidence type="ECO:0000313" key="1">
    <source>
        <dbReference type="EMBL" id="RVW84997.1"/>
    </source>
</evidence>
<proteinExistence type="predicted"/>
<name>A0A438HKP5_VITVI</name>
<evidence type="ECO:0000313" key="2">
    <source>
        <dbReference type="Proteomes" id="UP000288805"/>
    </source>
</evidence>
<dbReference type="Proteomes" id="UP000288805">
    <property type="component" value="Unassembled WGS sequence"/>
</dbReference>
<evidence type="ECO:0008006" key="3">
    <source>
        <dbReference type="Google" id="ProtNLM"/>
    </source>
</evidence>
<dbReference type="PANTHER" id="PTHR33116">
    <property type="entry name" value="REVERSE TRANSCRIPTASE ZINC-BINDING DOMAIN-CONTAINING PROTEIN-RELATED-RELATED"/>
    <property type="match status" value="1"/>
</dbReference>